<accession>A0ABQ3XAW3</accession>
<evidence type="ECO:0000256" key="10">
    <source>
        <dbReference type="RuleBase" id="RU003983"/>
    </source>
</evidence>
<dbReference type="Pfam" id="PF01435">
    <property type="entry name" value="Peptidase_M48"/>
    <property type="match status" value="1"/>
</dbReference>
<keyword evidence="3" id="KW-0812">Transmembrane</keyword>
<name>A0ABQ3XAW3_9ACTN</name>
<protein>
    <submittedName>
        <fullName evidence="13">Peptidase M48</fullName>
    </submittedName>
</protein>
<dbReference type="InterPro" id="IPR050083">
    <property type="entry name" value="HtpX_protease"/>
</dbReference>
<evidence type="ECO:0000313" key="14">
    <source>
        <dbReference type="Proteomes" id="UP000612282"/>
    </source>
</evidence>
<keyword evidence="1" id="KW-1003">Cell membrane</keyword>
<evidence type="ECO:0000256" key="8">
    <source>
        <dbReference type="ARBA" id="ARBA00023049"/>
    </source>
</evidence>
<keyword evidence="8 10" id="KW-0482">Metalloprotease</keyword>
<evidence type="ECO:0000259" key="12">
    <source>
        <dbReference type="Pfam" id="PF01435"/>
    </source>
</evidence>
<evidence type="ECO:0000256" key="2">
    <source>
        <dbReference type="ARBA" id="ARBA00022670"/>
    </source>
</evidence>
<dbReference type="PANTHER" id="PTHR43221:SF3">
    <property type="entry name" value="SLL1280 PROTEIN"/>
    <property type="match status" value="1"/>
</dbReference>
<comment type="similarity">
    <text evidence="10">Belongs to the peptidase M48 family.</text>
</comment>
<evidence type="ECO:0000256" key="6">
    <source>
        <dbReference type="ARBA" id="ARBA00022833"/>
    </source>
</evidence>
<dbReference type="PANTHER" id="PTHR43221">
    <property type="entry name" value="PROTEASE HTPX"/>
    <property type="match status" value="1"/>
</dbReference>
<evidence type="ECO:0000256" key="5">
    <source>
        <dbReference type="ARBA" id="ARBA00022801"/>
    </source>
</evidence>
<comment type="caution">
    <text evidence="13">The sequence shown here is derived from an EMBL/GenBank/DDBJ whole genome shotgun (WGS) entry which is preliminary data.</text>
</comment>
<proteinExistence type="inferred from homology"/>
<gene>
    <name evidence="13" type="ORF">Aco03nite_040610</name>
</gene>
<comment type="cofactor">
    <cofactor evidence="10">
        <name>Zn(2+)</name>
        <dbReference type="ChEBI" id="CHEBI:29105"/>
    </cofactor>
    <text evidence="10">Binds 1 zinc ion per subunit.</text>
</comment>
<evidence type="ECO:0000313" key="13">
    <source>
        <dbReference type="EMBL" id="GID55657.1"/>
    </source>
</evidence>
<evidence type="ECO:0000256" key="3">
    <source>
        <dbReference type="ARBA" id="ARBA00022692"/>
    </source>
</evidence>
<dbReference type="RefSeq" id="WP_203796939.1">
    <property type="nucleotide sequence ID" value="NZ_BAAAQE010000027.1"/>
</dbReference>
<dbReference type="EMBL" id="BOMG01000052">
    <property type="protein sequence ID" value="GID55657.1"/>
    <property type="molecule type" value="Genomic_DNA"/>
</dbReference>
<keyword evidence="9" id="KW-0472">Membrane</keyword>
<keyword evidence="7" id="KW-1133">Transmembrane helix</keyword>
<reference evidence="13 14" key="1">
    <citation type="submission" date="2021-01" db="EMBL/GenBank/DDBJ databases">
        <title>Whole genome shotgun sequence of Actinoplanes couchii NBRC 106145.</title>
        <authorList>
            <person name="Komaki H."/>
            <person name="Tamura T."/>
        </authorList>
    </citation>
    <scope>NUCLEOTIDE SEQUENCE [LARGE SCALE GENOMIC DNA]</scope>
    <source>
        <strain evidence="13 14">NBRC 106145</strain>
    </source>
</reference>
<keyword evidence="2 10" id="KW-0645">Protease</keyword>
<evidence type="ECO:0000256" key="4">
    <source>
        <dbReference type="ARBA" id="ARBA00022723"/>
    </source>
</evidence>
<keyword evidence="4" id="KW-0479">Metal-binding</keyword>
<sequence>MTTEDDDNRPARRRVTLTGISSRAWEHPADRGALSALRELRGFDDVVKTFFGMWNERGFRLMFLAGAIRVDHRQYPRVYQRFTEAASTLDVAELPELYVAQDPRINGQAIGLDRPFIVVTTGAVEKLDDDELRALLGHEIGHVRSGHAVYKTIMQILTGWLANVSWLPVGVIALRGIIAAMLEWWRKAELSADRAGLLAGQDPAASLRLLMKLAGGGDLSQIDTAAFLEQAAEYESGGDLRDSLHKLGMTAWSSHPVPVARAAELRKWIDSGEYAQIVGGDYPRRDSDGDASVTEDVKAAAKAYREDFANSQDPLVGLVRRLGGGAADLAGSAAGKAYNWVSDQSRRGRQNNGGDGTPEA</sequence>
<dbReference type="CDD" id="cd07325">
    <property type="entry name" value="M48_Ste24p_like"/>
    <property type="match status" value="1"/>
</dbReference>
<evidence type="ECO:0000256" key="11">
    <source>
        <dbReference type="SAM" id="MobiDB-lite"/>
    </source>
</evidence>
<evidence type="ECO:0000256" key="1">
    <source>
        <dbReference type="ARBA" id="ARBA00022475"/>
    </source>
</evidence>
<keyword evidence="14" id="KW-1185">Reference proteome</keyword>
<evidence type="ECO:0000256" key="9">
    <source>
        <dbReference type="ARBA" id="ARBA00023136"/>
    </source>
</evidence>
<keyword evidence="6 10" id="KW-0862">Zinc</keyword>
<feature type="region of interest" description="Disordered" evidence="11">
    <location>
        <begin position="341"/>
        <end position="360"/>
    </location>
</feature>
<dbReference type="Proteomes" id="UP000612282">
    <property type="component" value="Unassembled WGS sequence"/>
</dbReference>
<feature type="compositionally biased region" description="Gly residues" evidence="11">
    <location>
        <begin position="351"/>
        <end position="360"/>
    </location>
</feature>
<dbReference type="Gene3D" id="3.30.2010.10">
    <property type="entry name" value="Metalloproteases ('zincins'), catalytic domain"/>
    <property type="match status" value="1"/>
</dbReference>
<evidence type="ECO:0000256" key="7">
    <source>
        <dbReference type="ARBA" id="ARBA00022989"/>
    </source>
</evidence>
<keyword evidence="5 10" id="KW-0378">Hydrolase</keyword>
<dbReference type="InterPro" id="IPR001915">
    <property type="entry name" value="Peptidase_M48"/>
</dbReference>
<organism evidence="13 14">
    <name type="scientific">Actinoplanes couchii</name>
    <dbReference type="NCBI Taxonomy" id="403638"/>
    <lineage>
        <taxon>Bacteria</taxon>
        <taxon>Bacillati</taxon>
        <taxon>Actinomycetota</taxon>
        <taxon>Actinomycetes</taxon>
        <taxon>Micromonosporales</taxon>
        <taxon>Micromonosporaceae</taxon>
        <taxon>Actinoplanes</taxon>
    </lineage>
</organism>
<feature type="domain" description="Peptidase M48" evidence="12">
    <location>
        <begin position="76"/>
        <end position="268"/>
    </location>
</feature>